<evidence type="ECO:0000256" key="1">
    <source>
        <dbReference type="SAM" id="SignalP"/>
    </source>
</evidence>
<evidence type="ECO:0008006" key="4">
    <source>
        <dbReference type="Google" id="ProtNLM"/>
    </source>
</evidence>
<reference evidence="2 3" key="1">
    <citation type="submission" date="2018-10" db="EMBL/GenBank/DDBJ databases">
        <title>Marmoricola sp. 4Q3S-7 whole genome shotgun sequence.</title>
        <authorList>
            <person name="Li F."/>
        </authorList>
    </citation>
    <scope>NUCLEOTIDE SEQUENCE [LARGE SCALE GENOMIC DNA]</scope>
    <source>
        <strain evidence="2 3">4Q3S-7</strain>
    </source>
</reference>
<accession>A0A3L8P1A3</accession>
<evidence type="ECO:0000313" key="2">
    <source>
        <dbReference type="EMBL" id="RLV48692.1"/>
    </source>
</evidence>
<evidence type="ECO:0000313" key="3">
    <source>
        <dbReference type="Proteomes" id="UP000281708"/>
    </source>
</evidence>
<comment type="caution">
    <text evidence="2">The sequence shown here is derived from an EMBL/GenBank/DDBJ whole genome shotgun (WGS) entry which is preliminary data.</text>
</comment>
<dbReference type="Proteomes" id="UP000281708">
    <property type="component" value="Unassembled WGS sequence"/>
</dbReference>
<protein>
    <recommendedName>
        <fullName evidence="4">Secreted protein</fullName>
    </recommendedName>
</protein>
<name>A0A3L8P1A3_9ACTN</name>
<gene>
    <name evidence="2" type="ORF">D9V37_13250</name>
</gene>
<dbReference type="AlphaFoldDB" id="A0A3L8P1A3"/>
<dbReference type="RefSeq" id="WP_121806654.1">
    <property type="nucleotide sequence ID" value="NZ_RDBE01000008.1"/>
</dbReference>
<keyword evidence="1" id="KW-0732">Signal</keyword>
<proteinExistence type="predicted"/>
<dbReference type="OrthoDB" id="5149662at2"/>
<organism evidence="2 3">
    <name type="scientific">Nocardioides mangrovicus</name>
    <dbReference type="NCBI Taxonomy" id="2478913"/>
    <lineage>
        <taxon>Bacteria</taxon>
        <taxon>Bacillati</taxon>
        <taxon>Actinomycetota</taxon>
        <taxon>Actinomycetes</taxon>
        <taxon>Propionibacteriales</taxon>
        <taxon>Nocardioidaceae</taxon>
        <taxon>Nocardioides</taxon>
    </lineage>
</organism>
<sequence length="146" mass="15676">MTSYRLLVPALAALLTTLAAPAHAANPAATGTTTVISNCVDHKVEPKRVIIACGDGGLFLGIKRYKYWSATSAVGFGAIRQNDCEPDCAEGTYSYTKARIRLYHARPSRHGTGELVFTRAIATYTGAGGATRHKIFYLLRDPVTTS</sequence>
<feature type="signal peptide" evidence="1">
    <location>
        <begin position="1"/>
        <end position="24"/>
    </location>
</feature>
<keyword evidence="3" id="KW-1185">Reference proteome</keyword>
<dbReference type="EMBL" id="RDBE01000008">
    <property type="protein sequence ID" value="RLV48692.1"/>
    <property type="molecule type" value="Genomic_DNA"/>
</dbReference>
<feature type="chain" id="PRO_5017980651" description="Secreted protein" evidence="1">
    <location>
        <begin position="25"/>
        <end position="146"/>
    </location>
</feature>